<feature type="region of interest" description="Disordered" evidence="2">
    <location>
        <begin position="792"/>
        <end position="814"/>
    </location>
</feature>
<organism evidence="5 6">
    <name type="scientific">Trypanosoma cruzi</name>
    <dbReference type="NCBI Taxonomy" id="5693"/>
    <lineage>
        <taxon>Eukaryota</taxon>
        <taxon>Discoba</taxon>
        <taxon>Euglenozoa</taxon>
        <taxon>Kinetoplastea</taxon>
        <taxon>Metakinetoplastina</taxon>
        <taxon>Trypanosomatida</taxon>
        <taxon>Trypanosomatidae</taxon>
        <taxon>Trypanosoma</taxon>
        <taxon>Schizotrypanum</taxon>
    </lineage>
</organism>
<gene>
    <name evidence="5" type="ORF">C4B63_93g82</name>
</gene>
<dbReference type="VEuPathDB" id="TriTrypDB:TcG_07109"/>
<evidence type="ECO:0000259" key="4">
    <source>
        <dbReference type="Pfam" id="PF14644"/>
    </source>
</evidence>
<feature type="coiled-coil region" evidence="1">
    <location>
        <begin position="501"/>
        <end position="528"/>
    </location>
</feature>
<dbReference type="Pfam" id="PF14643">
    <property type="entry name" value="DUF4455"/>
    <property type="match status" value="1"/>
</dbReference>
<feature type="domain" description="DUF4456" evidence="4">
    <location>
        <begin position="1282"/>
        <end position="1476"/>
    </location>
</feature>
<dbReference type="Pfam" id="PF14644">
    <property type="entry name" value="DUF4456"/>
    <property type="match status" value="1"/>
</dbReference>
<evidence type="ECO:0000313" key="5">
    <source>
        <dbReference type="EMBL" id="PWU87377.1"/>
    </source>
</evidence>
<dbReference type="VEuPathDB" id="TriTrypDB:C3747_102g54"/>
<protein>
    <submittedName>
        <fullName evidence="5">Uncharacterized protein</fullName>
    </submittedName>
</protein>
<reference evidence="5 6" key="1">
    <citation type="journal article" date="2018" name="Microb. Genom.">
        <title>Expanding an expanded genome: long-read sequencing of Trypanosoma cruzi.</title>
        <authorList>
            <person name="Berna L."/>
            <person name="Rodriguez M."/>
            <person name="Chiribao M.L."/>
            <person name="Parodi-Talice A."/>
            <person name="Pita S."/>
            <person name="Rijo G."/>
            <person name="Alvarez-Valin F."/>
            <person name="Robello C."/>
        </authorList>
    </citation>
    <scope>NUCLEOTIDE SEQUENCE [LARGE SCALE GENOMIC DNA]</scope>
    <source>
        <strain evidence="5 6">Dm28c</strain>
    </source>
</reference>
<feature type="coiled-coil region" evidence="1">
    <location>
        <begin position="53"/>
        <end position="80"/>
    </location>
</feature>
<dbReference type="VEuPathDB" id="TriTrypDB:C3747_102g55"/>
<feature type="region of interest" description="Disordered" evidence="2">
    <location>
        <begin position="1196"/>
        <end position="1231"/>
    </location>
</feature>
<feature type="region of interest" description="Disordered" evidence="2">
    <location>
        <begin position="655"/>
        <end position="720"/>
    </location>
</feature>
<dbReference type="EMBL" id="PRFA01000093">
    <property type="protein sequence ID" value="PWU87377.1"/>
    <property type="molecule type" value="Genomic_DNA"/>
</dbReference>
<feature type="domain" description="DUF4455" evidence="3">
    <location>
        <begin position="54"/>
        <end position="222"/>
    </location>
</feature>
<dbReference type="VEuPathDB" id="TriTrypDB:TcCL_ESM01648"/>
<dbReference type="Proteomes" id="UP000246121">
    <property type="component" value="Unassembled WGS sequence"/>
</dbReference>
<dbReference type="InterPro" id="IPR028089">
    <property type="entry name" value="DUF4455"/>
</dbReference>
<proteinExistence type="predicted"/>
<dbReference type="VEuPathDB" id="TriTrypDB:TCSYLVIO_008392"/>
<dbReference type="VEuPathDB" id="TriTrypDB:C3747_102g57"/>
<evidence type="ECO:0000313" key="6">
    <source>
        <dbReference type="Proteomes" id="UP000246121"/>
    </source>
</evidence>
<dbReference type="VEuPathDB" id="TriTrypDB:ECC02_005137"/>
<feature type="coiled-coil region" evidence="1">
    <location>
        <begin position="963"/>
        <end position="994"/>
    </location>
</feature>
<comment type="caution">
    <text evidence="5">The sequence shown here is derived from an EMBL/GenBank/DDBJ whole genome shotgun (WGS) entry which is preliminary data.</text>
</comment>
<evidence type="ECO:0000256" key="2">
    <source>
        <dbReference type="SAM" id="MobiDB-lite"/>
    </source>
</evidence>
<feature type="compositionally biased region" description="Polar residues" evidence="2">
    <location>
        <begin position="709"/>
        <end position="719"/>
    </location>
</feature>
<name>A0A2V2USR2_TRYCR</name>
<sequence>MMVLLQRTAAKESRLQTRMAARYKHVLDSFHDGVREFNKQLDEEQMLELLSLKEFLRRSHEEWEEKLRAEIQRVECHKIQLAQPTVSDADDVLQPFTDYYHKVEVTIDDSKARLRDERQRLLHLCVELRNAHQMRVDAIAVSEEALETREKERRERLKKTLVEFVEALTKISYTSIGASHVMAQRAIHDINEHLCKNQAGRKTLLAQLRCREILRQRHYSRQLADVYGVSLELMMRSSLQWAVTLLKTAYFRRPRCRMQALEKISQLVGSIRRDGTQFIGNVATTVQTLRRARDPQPMECGQVCGGTLSDGWLRSFNSCLFSPVFPVSPSEVTMEWRVKANVLVRNILVQCATVAEEVRIEEVRLCEEAELILKELHALVQWICQPEEKETEMLERASLHGVDDVYKRFTNANAALHAQFSGEVDTEVLPLLATIRHESEWFTSAVEVELNGQHGTLEGFLLTGPSNVLLTFEKATNALEVTVTKAFGFIRSRFIELYEARKDHDDALQRVEAELARKQKELQHSATVEAAEKFFVENLVILERISAQHANFHRHTVQSLQRIVHEGQTEMEQHCANLLLLFGLESEEACVRRERELAAAAAAEAAATKKWRGRGVVVESDSESDEETMPPYPTITAVDGQLYFIIGPLALEDNSPASPEVASPQSSQHKSRKSGGGDVKRNSLTSGSKKLLSQSKQRGSKKIKDNQSRSESGANSSRRSPILSVVLPPAFLQTYEALLKDVLKEDGGTTSLSLSTVEAWREMLRVEVLNWTVHLRHASMEHLQKQCNAQKSAVDEETNEILRHHRRRPAKMQSEFEGRVREVETVHLKKEKRCARLRENYLALETALSSMVAFGDAEALSSQLFEQLQELEKMAPKTNAINALVSQERNFASLVSSSLEANTNHHYEILTDFTRQRESLESECRSYLLGYGKSVPDNLDDIHDTSAWDDCNDSSCKEVMEILLRLNNAAKAFKEKLNSEREQHVRRLDTMKSNYTAVFEQNAGELQLLARLQEIFSRLKVQVHSLTTLSETSEAEIEEMLKELEEKLSSQSLPYDFSRAVAEMAGREYGVSFSNAEVRSSTATGRASTASSRTVTPTKKVQKMAMGTGAVGITLTQDHTREVEAELSGRLADLRIDTQRQIRASDPSKVMRLLDHIREKIYVRGRHLDCLQYGVEIFNVPQENYIDPRLGATSDATAEEAATTAAGTTTPTPSITSFSSQGRPRSKSKPSAIPSCMMAALYTTTELPEVIPAERQLNEWLAATKSQVETLTDHHFSMYPPPLLRRLPDMSGGNLKDVMEMCNRICDQQQRNVSQYMVKAVQRYREQVQRLSVALQKIPNYLVNSTYTLSSTAMERRVATVFDVFAGFYGDSDTLRSMHDRLAKVTLASNYNRDKLDALCGAENARQTVTHATIEKIWGYALREIEDEAAMHAARSLNVNNNFFALLRGVVLPENLKPADDDGGDGRHRGLRSLLRLKAKENRTKEIQQHSTKRERRLRETMNRQFQGSTTSGGKRLDPYSAAEASNALLPVPALQEVEHGRVPLRAVRPLEMFNAEHPDAEIAAPNIDIASAFARISRLSRLYSLAGNRRQKNDASSVSLEEHAPTVAIVAPETPLHMEMAKLTQQSVEHFNNTSSNAVDKASVAFQKWTEKEVEWRENWGKSMKRIMR</sequence>
<feature type="region of interest" description="Disordered" evidence="2">
    <location>
        <begin position="612"/>
        <end position="633"/>
    </location>
</feature>
<accession>A0A2V2USR2</accession>
<dbReference type="VEuPathDB" id="TriTrypDB:C3747_102g56"/>
<dbReference type="InterPro" id="IPR027914">
    <property type="entry name" value="DUF4456"/>
</dbReference>
<evidence type="ECO:0000259" key="3">
    <source>
        <dbReference type="Pfam" id="PF14643"/>
    </source>
</evidence>
<dbReference type="VEuPathDB" id="TriTrypDB:TcBrA4_0026300"/>
<feature type="compositionally biased region" description="Low complexity" evidence="2">
    <location>
        <begin position="686"/>
        <end position="697"/>
    </location>
</feature>
<dbReference type="VEuPathDB" id="TriTrypDB:Tc_MARK_7278"/>
<dbReference type="VEuPathDB" id="TriTrypDB:TcCLB.507837.100"/>
<dbReference type="VEuPathDB" id="TriTrypDB:C4B63_93g82"/>
<keyword evidence="1" id="KW-0175">Coiled coil</keyword>
<feature type="compositionally biased region" description="Low complexity" evidence="2">
    <location>
        <begin position="1196"/>
        <end position="1214"/>
    </location>
</feature>
<evidence type="ECO:0000256" key="1">
    <source>
        <dbReference type="SAM" id="Coils"/>
    </source>
</evidence>
<dbReference type="VEuPathDB" id="TriTrypDB:TCDM_08145"/>